<dbReference type="InterPro" id="IPR004046">
    <property type="entry name" value="GST_C"/>
</dbReference>
<evidence type="ECO:0000313" key="3">
    <source>
        <dbReference type="EMBL" id="ETI21024.1"/>
    </source>
</evidence>
<dbReference type="Proteomes" id="UP000030678">
    <property type="component" value="Unassembled WGS sequence"/>
</dbReference>
<evidence type="ECO:0000313" key="4">
    <source>
        <dbReference type="Proteomes" id="UP000030678"/>
    </source>
</evidence>
<dbReference type="SFLD" id="SFLDS00019">
    <property type="entry name" value="Glutathione_Transferase_(cytos"/>
    <property type="match status" value="1"/>
</dbReference>
<dbReference type="InterPro" id="IPR036282">
    <property type="entry name" value="Glutathione-S-Trfase_C_sf"/>
</dbReference>
<dbReference type="SUPFAM" id="SSF52833">
    <property type="entry name" value="Thioredoxin-like"/>
    <property type="match status" value="1"/>
</dbReference>
<dbReference type="Pfam" id="PF14497">
    <property type="entry name" value="GST_C_3"/>
    <property type="match status" value="1"/>
</dbReference>
<dbReference type="EMBL" id="KB822707">
    <property type="protein sequence ID" value="ETI21024.1"/>
    <property type="molecule type" value="Genomic_DNA"/>
</dbReference>
<organism evidence="3 4">
    <name type="scientific">Cladophialophora carrionii CBS 160.54</name>
    <dbReference type="NCBI Taxonomy" id="1279043"/>
    <lineage>
        <taxon>Eukaryota</taxon>
        <taxon>Fungi</taxon>
        <taxon>Dikarya</taxon>
        <taxon>Ascomycota</taxon>
        <taxon>Pezizomycotina</taxon>
        <taxon>Eurotiomycetes</taxon>
        <taxon>Chaetothyriomycetidae</taxon>
        <taxon>Chaetothyriales</taxon>
        <taxon>Herpotrichiellaceae</taxon>
        <taxon>Cladophialophora</taxon>
    </lineage>
</organism>
<evidence type="ECO:0000259" key="1">
    <source>
        <dbReference type="PROSITE" id="PS50404"/>
    </source>
</evidence>
<dbReference type="SUPFAM" id="SSF47616">
    <property type="entry name" value="GST C-terminal domain-like"/>
    <property type="match status" value="1"/>
</dbReference>
<dbReference type="HOGENOM" id="CLU_039475_3_0_1"/>
<dbReference type="AlphaFoldDB" id="V9D275"/>
<dbReference type="PROSITE" id="PS50405">
    <property type="entry name" value="GST_CTER"/>
    <property type="match status" value="1"/>
</dbReference>
<dbReference type="GO" id="GO:0006749">
    <property type="term" value="P:glutathione metabolic process"/>
    <property type="evidence" value="ECO:0007669"/>
    <property type="project" value="TreeGrafter"/>
</dbReference>
<dbReference type="InterPro" id="IPR036249">
    <property type="entry name" value="Thioredoxin-like_sf"/>
</dbReference>
<dbReference type="PROSITE" id="PS50404">
    <property type="entry name" value="GST_NTER"/>
    <property type="match status" value="1"/>
</dbReference>
<evidence type="ECO:0008006" key="5">
    <source>
        <dbReference type="Google" id="ProtNLM"/>
    </source>
</evidence>
<name>V9D275_9EURO</name>
<dbReference type="PANTHER" id="PTHR11571:SF150">
    <property type="entry name" value="GLUTATHIONE S-TRANSFERASE"/>
    <property type="match status" value="1"/>
</dbReference>
<feature type="domain" description="GST C-terminal" evidence="2">
    <location>
        <begin position="95"/>
        <end position="205"/>
    </location>
</feature>
<protein>
    <recommendedName>
        <fullName evidence="5">Glutathione S-transferase</fullName>
    </recommendedName>
</protein>
<dbReference type="OrthoDB" id="414243at2759"/>
<dbReference type="InterPro" id="IPR010987">
    <property type="entry name" value="Glutathione-S-Trfase_C-like"/>
</dbReference>
<evidence type="ECO:0000259" key="2">
    <source>
        <dbReference type="PROSITE" id="PS50405"/>
    </source>
</evidence>
<reference evidence="3 4" key="1">
    <citation type="submission" date="2013-03" db="EMBL/GenBank/DDBJ databases">
        <title>The Genome Sequence of Cladophialophora carrionii CBS 160.54.</title>
        <authorList>
            <consortium name="The Broad Institute Genomics Platform"/>
            <person name="Cuomo C."/>
            <person name="de Hoog S."/>
            <person name="Gorbushina A."/>
            <person name="Walker B."/>
            <person name="Young S.K."/>
            <person name="Zeng Q."/>
            <person name="Gargeya S."/>
            <person name="Fitzgerald M."/>
            <person name="Haas B."/>
            <person name="Abouelleil A."/>
            <person name="Allen A.W."/>
            <person name="Alvarado L."/>
            <person name="Arachchi H.M."/>
            <person name="Berlin A.M."/>
            <person name="Chapman S.B."/>
            <person name="Gainer-Dewar J."/>
            <person name="Goldberg J."/>
            <person name="Griggs A."/>
            <person name="Gujja S."/>
            <person name="Hansen M."/>
            <person name="Howarth C."/>
            <person name="Imamovic A."/>
            <person name="Ireland A."/>
            <person name="Larimer J."/>
            <person name="McCowan C."/>
            <person name="Murphy C."/>
            <person name="Pearson M."/>
            <person name="Poon T.W."/>
            <person name="Priest M."/>
            <person name="Roberts A."/>
            <person name="Saif S."/>
            <person name="Shea T."/>
            <person name="Sisk P."/>
            <person name="Sykes S."/>
            <person name="Wortman J."/>
            <person name="Nusbaum C."/>
            <person name="Birren B."/>
        </authorList>
    </citation>
    <scope>NUCLEOTIDE SEQUENCE [LARGE SCALE GENOMIC DNA]</scope>
    <source>
        <strain evidence="3 4">CBS 160.54</strain>
    </source>
</reference>
<dbReference type="CDD" id="cd03039">
    <property type="entry name" value="GST_N_Sigma_like"/>
    <property type="match status" value="1"/>
</dbReference>
<dbReference type="InterPro" id="IPR050213">
    <property type="entry name" value="GST_superfamily"/>
</dbReference>
<dbReference type="PANTHER" id="PTHR11571">
    <property type="entry name" value="GLUTATHIONE S-TRANSFERASE"/>
    <property type="match status" value="1"/>
</dbReference>
<feature type="domain" description="GST N-terminal" evidence="1">
    <location>
        <begin position="8"/>
        <end position="92"/>
    </location>
</feature>
<dbReference type="Pfam" id="PF02798">
    <property type="entry name" value="GST_N"/>
    <property type="match status" value="1"/>
</dbReference>
<gene>
    <name evidence="3" type="ORF">G647_07367</name>
</gene>
<accession>V9D275</accession>
<dbReference type="InterPro" id="IPR040079">
    <property type="entry name" value="Glutathione_S-Trfase"/>
</dbReference>
<sequence length="205" mass="23151">MAAATKKPILYYFDLGSKGRGEVVRVFLRELGIDFEDKRYAYDETWQPLGKELQQKGLSLTGKLPVLDIDGHILSQHIPILRYLSRSVGGYDGTSNYDKWLVDAVSDIYVDWREKWVANLSGKAPNYKSETVPYFYSIWDKLYSRNAGPYLLGNQVTYVDFAVFQALDNDEAVGAAPASVPETLKALRKAVSERPNIKEYIAARA</sequence>
<proteinExistence type="predicted"/>
<dbReference type="Gene3D" id="1.20.1050.10">
    <property type="match status" value="1"/>
</dbReference>
<dbReference type="GeneID" id="19985860"/>
<dbReference type="RefSeq" id="XP_008729905.1">
    <property type="nucleotide sequence ID" value="XM_008731683.1"/>
</dbReference>
<dbReference type="VEuPathDB" id="FungiDB:G647_07367"/>
<dbReference type="Gene3D" id="3.40.30.10">
    <property type="entry name" value="Glutaredoxin"/>
    <property type="match status" value="1"/>
</dbReference>
<dbReference type="InterPro" id="IPR004045">
    <property type="entry name" value="Glutathione_S-Trfase_N"/>
</dbReference>
<dbReference type="GO" id="GO:0004364">
    <property type="term" value="F:glutathione transferase activity"/>
    <property type="evidence" value="ECO:0007669"/>
    <property type="project" value="TreeGrafter"/>
</dbReference>